<reference evidence="1 2" key="1">
    <citation type="submission" date="2015-01" db="EMBL/GenBank/DDBJ databases">
        <title>Deinococcus puniceus/DY1/ whole genome sequencing.</title>
        <authorList>
            <person name="Kim M.K."/>
            <person name="Srinivasan S."/>
            <person name="Lee J.-J."/>
        </authorList>
    </citation>
    <scope>NUCLEOTIDE SEQUENCE [LARGE SCALE GENOMIC DNA]</scope>
    <source>
        <strain evidence="1 2">DY1</strain>
    </source>
</reference>
<sequence>MLRPEVWTLMAPFLFALIFGFSSNEGQTGVRSSAVAVPQPQDTEIAGIMTGGEFTQTQQGKPVASINKTPVTATYTIKPGMTITGIDGVQVVSPEQWETADQQSAELKISRIDPQTLDVPLPDRYNNLVTPIYRVEAVGNYVATDSESFRIRIPIPTLNPDYVMPIRTTVAILESESEEVEESWVSEFWSAAVGASVGDSYVEFEASMIENNLFSVVELIEPYQRTKR</sequence>
<gene>
    <name evidence="1" type="ORF">SU48_01600</name>
</gene>
<accession>A0A172T6J7</accession>
<dbReference type="Proteomes" id="UP000077363">
    <property type="component" value="Chromosome"/>
</dbReference>
<dbReference type="RefSeq" id="WP_064013714.1">
    <property type="nucleotide sequence ID" value="NZ_CP011387.1"/>
</dbReference>
<organism evidence="1 2">
    <name type="scientific">Deinococcus puniceus</name>
    <dbReference type="NCBI Taxonomy" id="1182568"/>
    <lineage>
        <taxon>Bacteria</taxon>
        <taxon>Thermotogati</taxon>
        <taxon>Deinococcota</taxon>
        <taxon>Deinococci</taxon>
        <taxon>Deinococcales</taxon>
        <taxon>Deinococcaceae</taxon>
        <taxon>Deinococcus</taxon>
    </lineage>
</organism>
<dbReference type="EMBL" id="CP011387">
    <property type="protein sequence ID" value="ANE42665.1"/>
    <property type="molecule type" value="Genomic_DNA"/>
</dbReference>
<dbReference type="KEGG" id="dpu:SU48_01600"/>
<dbReference type="PATRIC" id="fig|1182568.3.peg.329"/>
<protein>
    <submittedName>
        <fullName evidence="1">Uncharacterized protein</fullName>
    </submittedName>
</protein>
<name>A0A172T6J7_9DEIO</name>
<evidence type="ECO:0000313" key="2">
    <source>
        <dbReference type="Proteomes" id="UP000077363"/>
    </source>
</evidence>
<evidence type="ECO:0000313" key="1">
    <source>
        <dbReference type="EMBL" id="ANE42665.1"/>
    </source>
</evidence>
<dbReference type="AlphaFoldDB" id="A0A172T6J7"/>
<proteinExistence type="predicted"/>
<keyword evidence="2" id="KW-1185">Reference proteome</keyword>